<accession>A0AAD8TML3</accession>
<feature type="transmembrane region" description="Helical" evidence="1">
    <location>
        <begin position="514"/>
        <end position="541"/>
    </location>
</feature>
<protein>
    <submittedName>
        <fullName evidence="2">Uncharacterized protein</fullName>
    </submittedName>
</protein>
<dbReference type="AlphaFoldDB" id="A0AAD8TML3"/>
<keyword evidence="1" id="KW-0472">Membrane</keyword>
<keyword evidence="3" id="KW-1185">Reference proteome</keyword>
<keyword evidence="1" id="KW-1133">Transmembrane helix</keyword>
<gene>
    <name evidence="2" type="ORF">QYE76_046743</name>
</gene>
<evidence type="ECO:0000313" key="3">
    <source>
        <dbReference type="Proteomes" id="UP001231189"/>
    </source>
</evidence>
<dbReference type="InterPro" id="IPR004158">
    <property type="entry name" value="DUF247_pln"/>
</dbReference>
<proteinExistence type="predicted"/>
<evidence type="ECO:0000256" key="1">
    <source>
        <dbReference type="SAM" id="Phobius"/>
    </source>
</evidence>
<evidence type="ECO:0000313" key="2">
    <source>
        <dbReference type="EMBL" id="KAK1685895.1"/>
    </source>
</evidence>
<name>A0AAD8TML3_LOLMU</name>
<dbReference type="PANTHER" id="PTHR31170:SF18">
    <property type="entry name" value="(WILD MALAYSIAN BANANA) HYPOTHETICAL PROTEIN"/>
    <property type="match status" value="1"/>
</dbReference>
<organism evidence="2 3">
    <name type="scientific">Lolium multiflorum</name>
    <name type="common">Italian ryegrass</name>
    <name type="synonym">Lolium perenne subsp. multiflorum</name>
    <dbReference type="NCBI Taxonomy" id="4521"/>
    <lineage>
        <taxon>Eukaryota</taxon>
        <taxon>Viridiplantae</taxon>
        <taxon>Streptophyta</taxon>
        <taxon>Embryophyta</taxon>
        <taxon>Tracheophyta</taxon>
        <taxon>Spermatophyta</taxon>
        <taxon>Magnoliopsida</taxon>
        <taxon>Liliopsida</taxon>
        <taxon>Poales</taxon>
        <taxon>Poaceae</taxon>
        <taxon>BOP clade</taxon>
        <taxon>Pooideae</taxon>
        <taxon>Poodae</taxon>
        <taxon>Poeae</taxon>
        <taxon>Poeae Chloroplast Group 2 (Poeae type)</taxon>
        <taxon>Loliodinae</taxon>
        <taxon>Loliinae</taxon>
        <taxon>Lolium</taxon>
    </lineage>
</organism>
<reference evidence="2" key="1">
    <citation type="submission" date="2023-07" db="EMBL/GenBank/DDBJ databases">
        <title>A chromosome-level genome assembly of Lolium multiflorum.</title>
        <authorList>
            <person name="Chen Y."/>
            <person name="Copetti D."/>
            <person name="Kolliker R."/>
            <person name="Studer B."/>
        </authorList>
    </citation>
    <scope>NUCLEOTIDE SEQUENCE</scope>
    <source>
        <strain evidence="2">02402/16</strain>
        <tissue evidence="2">Leaf</tissue>
    </source>
</reference>
<dbReference type="Proteomes" id="UP001231189">
    <property type="component" value="Unassembled WGS sequence"/>
</dbReference>
<sequence length="545" mass="62516">MMKIGASSQTDFVDMDKMVTSITKEINSFWSAYESSKGHIQFQLHKVPQHIREVDKNCYEPIVLSIGPYSHGSQSLILMEKEKWKSLDYILKLNCKVTLQDYIRAMSKLEKQARDCYSGEIPVDKKNFLQMLLLDACFILVKVDGTVLAVRRAEDKSTSGTAQKIVDGNAEDIVMPSTSNQSVKSHKANHVYAADSVPEIELTIVRDNEVNAEDNKLALHYNGQKSDGNVVSGDWYASAAWHDLFLLENQIPFFVIEAVYKLVATNGLTMPLLADTIVDCVENILRQFPSGIKECNRPRKIHHLLHLCHIFFRPTQKLVEIHENQPNDRFFHHLVQLVQRLNPVQQDNCLQDGPYPRWRQAIQYHEAGIQLNKREYSNYNNHSLLDIRFSNGVVEIPCFAIDENTESLFRNLIALEQTDSQFGNDVSTFISFMSHLVMTPDDATLLAKRGIIVHMLHSDEEVSALFVRLTKDVTLDITRDNYMSNLFRTLENHYQNRLNRWIAWLWQTHFSNPWLALAVVAAAIVLLCTIVQTWFTVLAYVHPPK</sequence>
<dbReference type="Pfam" id="PF03140">
    <property type="entry name" value="DUF247"/>
    <property type="match status" value="1"/>
</dbReference>
<keyword evidence="1" id="KW-0812">Transmembrane</keyword>
<dbReference type="PANTHER" id="PTHR31170">
    <property type="entry name" value="BNAC04G53230D PROTEIN"/>
    <property type="match status" value="1"/>
</dbReference>
<dbReference type="EMBL" id="JAUUTY010000002">
    <property type="protein sequence ID" value="KAK1685895.1"/>
    <property type="molecule type" value="Genomic_DNA"/>
</dbReference>
<comment type="caution">
    <text evidence="2">The sequence shown here is derived from an EMBL/GenBank/DDBJ whole genome shotgun (WGS) entry which is preliminary data.</text>
</comment>